<dbReference type="AlphaFoldDB" id="A0A1W0WJD7"/>
<protein>
    <submittedName>
        <fullName evidence="2">Uncharacterized protein</fullName>
    </submittedName>
</protein>
<feature type="region of interest" description="Disordered" evidence="1">
    <location>
        <begin position="1"/>
        <end position="38"/>
    </location>
</feature>
<name>A0A1W0WJD7_HYPEX</name>
<dbReference type="EMBL" id="MTYJ01000091">
    <property type="protein sequence ID" value="OQV15324.1"/>
    <property type="molecule type" value="Genomic_DNA"/>
</dbReference>
<proteinExistence type="predicted"/>
<reference evidence="3" key="1">
    <citation type="submission" date="2017-01" db="EMBL/GenBank/DDBJ databases">
        <title>Comparative genomics of anhydrobiosis in the tardigrade Hypsibius dujardini.</title>
        <authorList>
            <person name="Yoshida Y."/>
            <person name="Koutsovoulos G."/>
            <person name="Laetsch D."/>
            <person name="Stevens L."/>
            <person name="Kumar S."/>
            <person name="Horikawa D."/>
            <person name="Ishino K."/>
            <person name="Komine S."/>
            <person name="Tomita M."/>
            <person name="Blaxter M."/>
            <person name="Arakawa K."/>
        </authorList>
    </citation>
    <scope>NUCLEOTIDE SEQUENCE [LARGE SCALE GENOMIC DNA]</scope>
    <source>
        <strain evidence="3">Z151</strain>
    </source>
</reference>
<organism evidence="2 3">
    <name type="scientific">Hypsibius exemplaris</name>
    <name type="common">Freshwater tardigrade</name>
    <dbReference type="NCBI Taxonomy" id="2072580"/>
    <lineage>
        <taxon>Eukaryota</taxon>
        <taxon>Metazoa</taxon>
        <taxon>Ecdysozoa</taxon>
        <taxon>Tardigrada</taxon>
        <taxon>Eutardigrada</taxon>
        <taxon>Parachela</taxon>
        <taxon>Hypsibioidea</taxon>
        <taxon>Hypsibiidae</taxon>
        <taxon>Hypsibius</taxon>
    </lineage>
</organism>
<dbReference type="Proteomes" id="UP000192578">
    <property type="component" value="Unassembled WGS sequence"/>
</dbReference>
<sequence length="91" mass="9671">MHPGTVSPFNPGAVSPFNPGTVSPFNPGTVSPFNPRTVSPFNPGAVSPFTISLSTAWNNTSNKQSSQPGIIKKYPAQRFEFPSPFPSSFST</sequence>
<accession>A0A1W0WJD7</accession>
<evidence type="ECO:0000313" key="2">
    <source>
        <dbReference type="EMBL" id="OQV15324.1"/>
    </source>
</evidence>
<comment type="caution">
    <text evidence="2">The sequence shown here is derived from an EMBL/GenBank/DDBJ whole genome shotgun (WGS) entry which is preliminary data.</text>
</comment>
<keyword evidence="3" id="KW-1185">Reference proteome</keyword>
<evidence type="ECO:0000256" key="1">
    <source>
        <dbReference type="SAM" id="MobiDB-lite"/>
    </source>
</evidence>
<feature type="compositionally biased region" description="Polar residues" evidence="1">
    <location>
        <begin position="18"/>
        <end position="38"/>
    </location>
</feature>
<evidence type="ECO:0000313" key="3">
    <source>
        <dbReference type="Proteomes" id="UP000192578"/>
    </source>
</evidence>
<dbReference type="OrthoDB" id="10051196at2759"/>
<gene>
    <name evidence="2" type="ORF">BV898_10550</name>
</gene>